<proteinExistence type="predicted"/>
<gene>
    <name evidence="1" type="ORF">B7Z12_09615</name>
</gene>
<dbReference type="Proteomes" id="UP000215616">
    <property type="component" value="Unassembled WGS sequence"/>
</dbReference>
<organism evidence="1 2">
    <name type="scientific">Caulobacter vibrioides</name>
    <name type="common">Caulobacter crescentus</name>
    <dbReference type="NCBI Taxonomy" id="155892"/>
    <lineage>
        <taxon>Bacteria</taxon>
        <taxon>Pseudomonadati</taxon>
        <taxon>Pseudomonadota</taxon>
        <taxon>Alphaproteobacteria</taxon>
        <taxon>Caulobacterales</taxon>
        <taxon>Caulobacteraceae</taxon>
        <taxon>Caulobacter</taxon>
    </lineage>
</organism>
<name>A0A258D797_CAUVI</name>
<accession>A0A258D797</accession>
<protein>
    <submittedName>
        <fullName evidence="1">Uncharacterized protein</fullName>
    </submittedName>
</protein>
<evidence type="ECO:0000313" key="2">
    <source>
        <dbReference type="Proteomes" id="UP000215616"/>
    </source>
</evidence>
<evidence type="ECO:0000313" key="1">
    <source>
        <dbReference type="EMBL" id="OYX03647.1"/>
    </source>
</evidence>
<comment type="caution">
    <text evidence="1">The sequence shown here is derived from an EMBL/GenBank/DDBJ whole genome shotgun (WGS) entry which is preliminary data.</text>
</comment>
<dbReference type="AlphaFoldDB" id="A0A258D797"/>
<dbReference type="EMBL" id="NCDQ01000131">
    <property type="protein sequence ID" value="OYX03647.1"/>
    <property type="molecule type" value="Genomic_DNA"/>
</dbReference>
<feature type="non-terminal residue" evidence="1">
    <location>
        <position position="69"/>
    </location>
</feature>
<reference evidence="1 2" key="1">
    <citation type="submission" date="2017-03" db="EMBL/GenBank/DDBJ databases">
        <title>Lifting the veil on microbial sulfur biogeochemistry in mining wastewaters.</title>
        <authorList>
            <person name="Kantor R.S."/>
            <person name="Colenbrander Nelson T."/>
            <person name="Marshall S."/>
            <person name="Bennett D."/>
            <person name="Apte S."/>
            <person name="Camacho D."/>
            <person name="Thomas B.C."/>
            <person name="Warren L.A."/>
            <person name="Banfield J.F."/>
        </authorList>
    </citation>
    <scope>NUCLEOTIDE SEQUENCE [LARGE SCALE GENOMIC DNA]</scope>
    <source>
        <strain evidence="1">32-67-7</strain>
    </source>
</reference>
<sequence length="69" mass="7682">MKPSESRPSRPGERRLSWLWLAVVASLMFALLAARPASRVDNLLYDVLARANTRPADDSILIIDFGSQV</sequence>